<evidence type="ECO:0000313" key="2">
    <source>
        <dbReference type="EMBL" id="RDI65659.1"/>
    </source>
</evidence>
<dbReference type="GO" id="GO:0006950">
    <property type="term" value="P:response to stress"/>
    <property type="evidence" value="ECO:0007669"/>
    <property type="project" value="TreeGrafter"/>
</dbReference>
<dbReference type="PANTHER" id="PTHR33164:SF43">
    <property type="entry name" value="HTH-TYPE TRANSCRIPTIONAL REPRESSOR YETL"/>
    <property type="match status" value="1"/>
</dbReference>
<dbReference type="SMART" id="SM00347">
    <property type="entry name" value="HTH_MARR"/>
    <property type="match status" value="1"/>
</dbReference>
<keyword evidence="3" id="KW-1185">Reference proteome</keyword>
<feature type="domain" description="HTH marR-type" evidence="1">
    <location>
        <begin position="13"/>
        <end position="147"/>
    </location>
</feature>
<dbReference type="RefSeq" id="WP_067995020.1">
    <property type="nucleotide sequence ID" value="NZ_QQBC01000006.1"/>
</dbReference>
<evidence type="ECO:0000313" key="3">
    <source>
        <dbReference type="Proteomes" id="UP000254869"/>
    </source>
</evidence>
<dbReference type="SUPFAM" id="SSF46785">
    <property type="entry name" value="Winged helix' DNA-binding domain"/>
    <property type="match status" value="1"/>
</dbReference>
<dbReference type="STRING" id="1210086.GCA_001613105_01907"/>
<proteinExistence type="predicted"/>
<protein>
    <submittedName>
        <fullName evidence="2">DNA-binding MarR family transcriptional regulator</fullName>
    </submittedName>
</protein>
<reference evidence="2 3" key="1">
    <citation type="submission" date="2018-07" db="EMBL/GenBank/DDBJ databases">
        <title>Genomic Encyclopedia of Type Strains, Phase IV (KMG-IV): sequencing the most valuable type-strain genomes for metagenomic binning, comparative biology and taxonomic classification.</title>
        <authorList>
            <person name="Goeker M."/>
        </authorList>
    </citation>
    <scope>NUCLEOTIDE SEQUENCE [LARGE SCALE GENOMIC DNA]</scope>
    <source>
        <strain evidence="2 3">DSM 44290</strain>
    </source>
</reference>
<dbReference type="EMBL" id="QQBC01000006">
    <property type="protein sequence ID" value="RDI65659.1"/>
    <property type="molecule type" value="Genomic_DNA"/>
</dbReference>
<dbReference type="InterPro" id="IPR036390">
    <property type="entry name" value="WH_DNA-bd_sf"/>
</dbReference>
<gene>
    <name evidence="2" type="ORF">DFR76_106531</name>
</gene>
<name>A0A370I4L0_9NOCA</name>
<dbReference type="InterPro" id="IPR000835">
    <property type="entry name" value="HTH_MarR-typ"/>
</dbReference>
<keyword evidence="2" id="KW-0238">DNA-binding</keyword>
<evidence type="ECO:0000259" key="1">
    <source>
        <dbReference type="PROSITE" id="PS50995"/>
    </source>
</evidence>
<dbReference type="InterPro" id="IPR039422">
    <property type="entry name" value="MarR/SlyA-like"/>
</dbReference>
<dbReference type="PROSITE" id="PS50995">
    <property type="entry name" value="HTH_MARR_2"/>
    <property type="match status" value="1"/>
</dbReference>
<dbReference type="GO" id="GO:0003677">
    <property type="term" value="F:DNA binding"/>
    <property type="evidence" value="ECO:0007669"/>
    <property type="project" value="UniProtKB-KW"/>
</dbReference>
<dbReference type="AlphaFoldDB" id="A0A370I4L0"/>
<comment type="caution">
    <text evidence="2">The sequence shown here is derived from an EMBL/GenBank/DDBJ whole genome shotgun (WGS) entry which is preliminary data.</text>
</comment>
<dbReference type="PANTHER" id="PTHR33164">
    <property type="entry name" value="TRANSCRIPTIONAL REGULATOR, MARR FAMILY"/>
    <property type="match status" value="1"/>
</dbReference>
<organism evidence="2 3">
    <name type="scientific">Nocardia pseudobrasiliensis</name>
    <dbReference type="NCBI Taxonomy" id="45979"/>
    <lineage>
        <taxon>Bacteria</taxon>
        <taxon>Bacillati</taxon>
        <taxon>Actinomycetota</taxon>
        <taxon>Actinomycetes</taxon>
        <taxon>Mycobacteriales</taxon>
        <taxon>Nocardiaceae</taxon>
        <taxon>Nocardia</taxon>
    </lineage>
</organism>
<sequence length="153" mass="16155">MSPDPESPPTGGEAMITSVTARLIMAGRLAARGLEEALAEHGLSLRLLGALGHLARNPELSYSDLARRAGITAQSMHATVRNLENMGAVARRNAGQGRRARLEVTEHGRALLTIAAEVTARLDRQLLDLLTPDHRAGLTAALAALIPGPPPRP</sequence>
<dbReference type="InterPro" id="IPR036388">
    <property type="entry name" value="WH-like_DNA-bd_sf"/>
</dbReference>
<dbReference type="Proteomes" id="UP000254869">
    <property type="component" value="Unassembled WGS sequence"/>
</dbReference>
<dbReference type="GO" id="GO:0003700">
    <property type="term" value="F:DNA-binding transcription factor activity"/>
    <property type="evidence" value="ECO:0007669"/>
    <property type="project" value="InterPro"/>
</dbReference>
<dbReference type="Gene3D" id="1.10.10.10">
    <property type="entry name" value="Winged helix-like DNA-binding domain superfamily/Winged helix DNA-binding domain"/>
    <property type="match status" value="1"/>
</dbReference>
<dbReference type="Pfam" id="PF12802">
    <property type="entry name" value="MarR_2"/>
    <property type="match status" value="1"/>
</dbReference>
<accession>A0A370I4L0</accession>